<gene>
    <name evidence="2" type="ORF">N7452_006932</name>
</gene>
<dbReference type="InterPro" id="IPR053204">
    <property type="entry name" value="Oxopyrrolidines_Biosynth-assoc"/>
</dbReference>
<accession>A0A9W9UD22</accession>
<dbReference type="AlphaFoldDB" id="A0A9W9UD22"/>
<dbReference type="Proteomes" id="UP001147695">
    <property type="component" value="Unassembled WGS sequence"/>
</dbReference>
<dbReference type="InterPro" id="IPR022085">
    <property type="entry name" value="OpdG"/>
</dbReference>
<evidence type="ECO:0000313" key="3">
    <source>
        <dbReference type="Proteomes" id="UP001147695"/>
    </source>
</evidence>
<feature type="region of interest" description="Disordered" evidence="1">
    <location>
        <begin position="274"/>
        <end position="301"/>
    </location>
</feature>
<reference evidence="2" key="2">
    <citation type="journal article" date="2023" name="IMA Fungus">
        <title>Comparative genomic study of the Penicillium genus elucidates a diverse pangenome and 15 lateral gene transfer events.</title>
        <authorList>
            <person name="Petersen C."/>
            <person name="Sorensen T."/>
            <person name="Nielsen M.R."/>
            <person name="Sondergaard T.E."/>
            <person name="Sorensen J.L."/>
            <person name="Fitzpatrick D.A."/>
            <person name="Frisvad J.C."/>
            <person name="Nielsen K.L."/>
        </authorList>
    </citation>
    <scope>NUCLEOTIDE SEQUENCE</scope>
    <source>
        <strain evidence="2">IBT 35673</strain>
    </source>
</reference>
<proteinExistence type="predicted"/>
<organism evidence="2 3">
    <name type="scientific">Penicillium brevicompactum</name>
    <dbReference type="NCBI Taxonomy" id="5074"/>
    <lineage>
        <taxon>Eukaryota</taxon>
        <taxon>Fungi</taxon>
        <taxon>Dikarya</taxon>
        <taxon>Ascomycota</taxon>
        <taxon>Pezizomycotina</taxon>
        <taxon>Eurotiomycetes</taxon>
        <taxon>Eurotiomycetidae</taxon>
        <taxon>Eurotiales</taxon>
        <taxon>Aspergillaceae</taxon>
        <taxon>Penicillium</taxon>
    </lineage>
</organism>
<dbReference type="PANTHER" id="PTHR38797:SF4">
    <property type="entry name" value="NUCLEAR PORE COMPLEX PROTEIN NUP85"/>
    <property type="match status" value="1"/>
</dbReference>
<protein>
    <submittedName>
        <fullName evidence="2">Uncharacterized protein</fullName>
    </submittedName>
</protein>
<evidence type="ECO:0000313" key="2">
    <source>
        <dbReference type="EMBL" id="KAJ5334529.1"/>
    </source>
</evidence>
<dbReference type="Pfam" id="PF12311">
    <property type="entry name" value="DUF3632"/>
    <property type="match status" value="1"/>
</dbReference>
<reference evidence="2" key="1">
    <citation type="submission" date="2022-12" db="EMBL/GenBank/DDBJ databases">
        <authorList>
            <person name="Petersen C."/>
        </authorList>
    </citation>
    <scope>NUCLEOTIDE SEQUENCE</scope>
    <source>
        <strain evidence="2">IBT 35673</strain>
    </source>
</reference>
<dbReference type="PANTHER" id="PTHR38797">
    <property type="entry name" value="NUCLEAR PORE COMPLEX PROTEIN NUP85-RELATED"/>
    <property type="match status" value="1"/>
</dbReference>
<dbReference type="EMBL" id="JAPZBQ010000004">
    <property type="protein sequence ID" value="KAJ5334529.1"/>
    <property type="molecule type" value="Genomic_DNA"/>
</dbReference>
<comment type="caution">
    <text evidence="2">The sequence shown here is derived from an EMBL/GenBank/DDBJ whole genome shotgun (WGS) entry which is preliminary data.</text>
</comment>
<feature type="compositionally biased region" description="Basic and acidic residues" evidence="1">
    <location>
        <begin position="281"/>
        <end position="293"/>
    </location>
</feature>
<evidence type="ECO:0000256" key="1">
    <source>
        <dbReference type="SAM" id="MobiDB-lite"/>
    </source>
</evidence>
<name>A0A9W9UD22_PENBR</name>
<sequence>MENIDLDPSKRSDLTQSEADIFRILNKALTSLVDPAAASACLARSLREHISSQASESSKIASAALWELWAIILEVMCTVHIDHPLHEVLIAAVDDLRREGGAVVGSDVSKLKATNLFFVRNSNINEDPTDLDDYSSEDIEAWKRLNSFTSRLTSHAFQSWIVLAYWEIASGLETVPQDTTVFECKIWVATEWLIQCGTILFKDLSSTDELDARELASIKPGPLCQDISPHSVQRWDFWQSRLVELANNKSSNETALEDFSLSASSLSRLEQAITATHRSRDRVETEGQASRDEDSSETMGN</sequence>